<comment type="caution">
    <text evidence="2">The sequence shown here is derived from an EMBL/GenBank/DDBJ whole genome shotgun (WGS) entry which is preliminary data.</text>
</comment>
<protein>
    <recommendedName>
        <fullName evidence="1">(S)-ureidoglycine aminohydrolase cupin domain-containing protein</fullName>
    </recommendedName>
</protein>
<dbReference type="InterPro" id="IPR011051">
    <property type="entry name" value="RmlC_Cupin_sf"/>
</dbReference>
<proteinExistence type="predicted"/>
<keyword evidence="3" id="KW-1185">Reference proteome</keyword>
<reference evidence="2 3" key="1">
    <citation type="submission" date="2020-08" db="EMBL/GenBank/DDBJ databases">
        <title>Sequencing the genomes of 1000 actinobacteria strains.</title>
        <authorList>
            <person name="Klenk H.-P."/>
        </authorList>
    </citation>
    <scope>NUCLEOTIDE SEQUENCE [LARGE SCALE GENOMIC DNA]</scope>
    <source>
        <strain evidence="2 3">DSM 22826</strain>
    </source>
</reference>
<accession>A0A839QK11</accession>
<dbReference type="Pfam" id="PF05899">
    <property type="entry name" value="Cupin_3"/>
    <property type="match status" value="1"/>
</dbReference>
<dbReference type="SUPFAM" id="SSF51182">
    <property type="entry name" value="RmlC-like cupins"/>
    <property type="match status" value="1"/>
</dbReference>
<feature type="domain" description="(S)-ureidoglycine aminohydrolase cupin" evidence="1">
    <location>
        <begin position="47"/>
        <end position="117"/>
    </location>
</feature>
<dbReference type="Gene3D" id="2.60.120.10">
    <property type="entry name" value="Jelly Rolls"/>
    <property type="match status" value="1"/>
</dbReference>
<dbReference type="AlphaFoldDB" id="A0A839QK11"/>
<organism evidence="2 3">
    <name type="scientific">Paeniglutamicibacter cryotolerans</name>
    <dbReference type="NCBI Taxonomy" id="670079"/>
    <lineage>
        <taxon>Bacteria</taxon>
        <taxon>Bacillati</taxon>
        <taxon>Actinomycetota</taxon>
        <taxon>Actinomycetes</taxon>
        <taxon>Micrococcales</taxon>
        <taxon>Micrococcaceae</taxon>
        <taxon>Paeniglutamicibacter</taxon>
    </lineage>
</organism>
<dbReference type="RefSeq" id="WP_312855582.1">
    <property type="nucleotide sequence ID" value="NZ_BAABGK010000103.1"/>
</dbReference>
<dbReference type="Proteomes" id="UP000523000">
    <property type="component" value="Unassembled WGS sequence"/>
</dbReference>
<evidence type="ECO:0000313" key="3">
    <source>
        <dbReference type="Proteomes" id="UP000523000"/>
    </source>
</evidence>
<gene>
    <name evidence="2" type="ORF">E9229_000557</name>
</gene>
<evidence type="ECO:0000313" key="2">
    <source>
        <dbReference type="EMBL" id="MBB2994366.1"/>
    </source>
</evidence>
<sequence>MITTLNAGQALRVNRLELEHEPVPADQAGGGDPTTATVDLGVISGVELGVWEMGTGTMYDVEAEEIFVVTAGRGTVVIEAYGNMPAHSADLEPGTIMRLGAGMKTAWTVTEPLRKVYFTPAG</sequence>
<dbReference type="EMBL" id="JACHVS010000001">
    <property type="protein sequence ID" value="MBB2994366.1"/>
    <property type="molecule type" value="Genomic_DNA"/>
</dbReference>
<dbReference type="InterPro" id="IPR008579">
    <property type="entry name" value="UGlyAH_Cupin_dom"/>
</dbReference>
<dbReference type="InterPro" id="IPR014710">
    <property type="entry name" value="RmlC-like_jellyroll"/>
</dbReference>
<name>A0A839QK11_9MICC</name>
<evidence type="ECO:0000259" key="1">
    <source>
        <dbReference type="Pfam" id="PF05899"/>
    </source>
</evidence>